<dbReference type="Proteomes" id="UP001206925">
    <property type="component" value="Unassembled WGS sequence"/>
</dbReference>
<feature type="compositionally biased region" description="Basic and acidic residues" evidence="1">
    <location>
        <begin position="41"/>
        <end position="55"/>
    </location>
</feature>
<sequence length="133" mass="15816">MYRGLCFKVQYLQMSLHTTRPLSYFLMYGTKLPSDLENVKREDKKIEKQDPDVGARKRKRTTAMMKRIQKWKTSQIKLMSSMNKCTDFDQIEHGDRHQTKLQDVKSIKSDNHTFHTSSHRKWDSGQPLTLHMK</sequence>
<evidence type="ECO:0000313" key="3">
    <source>
        <dbReference type="Proteomes" id="UP001206925"/>
    </source>
</evidence>
<evidence type="ECO:0000313" key="2">
    <source>
        <dbReference type="EMBL" id="KAI7741253.1"/>
    </source>
</evidence>
<dbReference type="EMBL" id="JAMZMK010008231">
    <property type="protein sequence ID" value="KAI7741253.1"/>
    <property type="molecule type" value="Genomic_DNA"/>
</dbReference>
<evidence type="ECO:0000256" key="1">
    <source>
        <dbReference type="SAM" id="MobiDB-lite"/>
    </source>
</evidence>
<name>A0AAD5GIP7_AMBAR</name>
<gene>
    <name evidence="2" type="ORF">M8C21_027699</name>
</gene>
<feature type="non-terminal residue" evidence="2">
    <location>
        <position position="133"/>
    </location>
</feature>
<proteinExistence type="predicted"/>
<feature type="region of interest" description="Disordered" evidence="1">
    <location>
        <begin position="111"/>
        <end position="133"/>
    </location>
</feature>
<keyword evidence="3" id="KW-1185">Reference proteome</keyword>
<feature type="region of interest" description="Disordered" evidence="1">
    <location>
        <begin position="41"/>
        <end position="63"/>
    </location>
</feature>
<accession>A0AAD5GIP7</accession>
<organism evidence="2 3">
    <name type="scientific">Ambrosia artemisiifolia</name>
    <name type="common">Common ragweed</name>
    <dbReference type="NCBI Taxonomy" id="4212"/>
    <lineage>
        <taxon>Eukaryota</taxon>
        <taxon>Viridiplantae</taxon>
        <taxon>Streptophyta</taxon>
        <taxon>Embryophyta</taxon>
        <taxon>Tracheophyta</taxon>
        <taxon>Spermatophyta</taxon>
        <taxon>Magnoliopsida</taxon>
        <taxon>eudicotyledons</taxon>
        <taxon>Gunneridae</taxon>
        <taxon>Pentapetalae</taxon>
        <taxon>asterids</taxon>
        <taxon>campanulids</taxon>
        <taxon>Asterales</taxon>
        <taxon>Asteraceae</taxon>
        <taxon>Asteroideae</taxon>
        <taxon>Heliantheae alliance</taxon>
        <taxon>Heliantheae</taxon>
        <taxon>Ambrosia</taxon>
    </lineage>
</organism>
<protein>
    <submittedName>
        <fullName evidence="2">Uncharacterized protein</fullName>
    </submittedName>
</protein>
<dbReference type="AlphaFoldDB" id="A0AAD5GIP7"/>
<comment type="caution">
    <text evidence="2">The sequence shown here is derived from an EMBL/GenBank/DDBJ whole genome shotgun (WGS) entry which is preliminary data.</text>
</comment>
<reference evidence="2" key="1">
    <citation type="submission" date="2022-06" db="EMBL/GenBank/DDBJ databases">
        <title>Uncovering the hologenomic basis of an extraordinary plant invasion.</title>
        <authorList>
            <person name="Bieker V.C."/>
            <person name="Martin M.D."/>
            <person name="Gilbert T."/>
            <person name="Hodgins K."/>
            <person name="Battlay P."/>
            <person name="Petersen B."/>
            <person name="Wilson J."/>
        </authorList>
    </citation>
    <scope>NUCLEOTIDE SEQUENCE</scope>
    <source>
        <strain evidence="2">AA19_3_7</strain>
        <tissue evidence="2">Leaf</tissue>
    </source>
</reference>